<dbReference type="GO" id="GO:0016853">
    <property type="term" value="F:isomerase activity"/>
    <property type="evidence" value="ECO:0007669"/>
    <property type="project" value="UniProtKB-KW"/>
</dbReference>
<keyword evidence="2" id="KW-0732">Signal</keyword>
<evidence type="ECO:0000256" key="4">
    <source>
        <dbReference type="ARBA" id="ARBA00023157"/>
    </source>
</evidence>
<evidence type="ECO:0000256" key="6">
    <source>
        <dbReference type="SAM" id="MobiDB-lite"/>
    </source>
</evidence>
<keyword evidence="8" id="KW-0413">Isomerase</keyword>
<dbReference type="PANTHER" id="PTHR13887:SF14">
    <property type="entry name" value="DISULFIDE BOND FORMATION PROTEIN D"/>
    <property type="match status" value="1"/>
</dbReference>
<keyword evidence="4" id="KW-1015">Disulfide bond</keyword>
<evidence type="ECO:0000256" key="5">
    <source>
        <dbReference type="ARBA" id="ARBA00023284"/>
    </source>
</evidence>
<evidence type="ECO:0000259" key="7">
    <source>
        <dbReference type="PROSITE" id="PS51352"/>
    </source>
</evidence>
<dbReference type="SUPFAM" id="SSF52833">
    <property type="entry name" value="Thioredoxin-like"/>
    <property type="match status" value="1"/>
</dbReference>
<evidence type="ECO:0000313" key="9">
    <source>
        <dbReference type="Proteomes" id="UP000199055"/>
    </source>
</evidence>
<dbReference type="Gene3D" id="3.40.30.10">
    <property type="entry name" value="Glutaredoxin"/>
    <property type="match status" value="1"/>
</dbReference>
<dbReference type="GO" id="GO:0016491">
    <property type="term" value="F:oxidoreductase activity"/>
    <property type="evidence" value="ECO:0007669"/>
    <property type="project" value="UniProtKB-KW"/>
</dbReference>
<reference evidence="8 9" key="1">
    <citation type="submission" date="2016-10" db="EMBL/GenBank/DDBJ databases">
        <authorList>
            <person name="de Groot N.N."/>
        </authorList>
    </citation>
    <scope>NUCLEOTIDE SEQUENCE [LARGE SCALE GENOMIC DNA]</scope>
    <source>
        <strain evidence="8 9">CGMCC 4.3519</strain>
    </source>
</reference>
<gene>
    <name evidence="8" type="ORF">SAMN05216481_10729</name>
</gene>
<evidence type="ECO:0000256" key="1">
    <source>
        <dbReference type="ARBA" id="ARBA00005791"/>
    </source>
</evidence>
<sequence>MPSMPSMPATSSTSTRRRRGVLAAVAVLVLALVLGLVSALGGAPGPGGEEPAARVDTPQDTAPPDEDLLALARRDDGDPKALGSPDAPVVLIEYADFQCPFCGKFARDTEPELIEKYVESGVLRIEWRDFPIFGEESENAARAGYAAGRQGRFREFHRIAYGEEGEMNSGRFAEDELVRMAREAGVKDLDEFRSDMGSDAAGEAIERDTREGYELGVTSTPAFLVNDRPILGAQPTEVFTDAIEDAEKAAEAHGR</sequence>
<evidence type="ECO:0000256" key="3">
    <source>
        <dbReference type="ARBA" id="ARBA00023002"/>
    </source>
</evidence>
<dbReference type="AlphaFoldDB" id="A0A1H9FIS2"/>
<keyword evidence="3" id="KW-0560">Oxidoreductase</keyword>
<keyword evidence="9" id="KW-1185">Reference proteome</keyword>
<protein>
    <submittedName>
        <fullName evidence="8">Protein-disulfide isomerase</fullName>
    </submittedName>
</protein>
<proteinExistence type="inferred from homology"/>
<dbReference type="PANTHER" id="PTHR13887">
    <property type="entry name" value="GLUTATHIONE S-TRANSFERASE KAPPA"/>
    <property type="match status" value="1"/>
</dbReference>
<keyword evidence="5" id="KW-0676">Redox-active center</keyword>
<dbReference type="PROSITE" id="PS51352">
    <property type="entry name" value="THIOREDOXIN_2"/>
    <property type="match status" value="1"/>
</dbReference>
<dbReference type="InterPro" id="IPR012336">
    <property type="entry name" value="Thioredoxin-like_fold"/>
</dbReference>
<name>A0A1H9FIS2_9ACTN</name>
<evidence type="ECO:0000313" key="8">
    <source>
        <dbReference type="EMBL" id="SEQ37695.1"/>
    </source>
</evidence>
<dbReference type="Proteomes" id="UP000199055">
    <property type="component" value="Unassembled WGS sequence"/>
</dbReference>
<comment type="similarity">
    <text evidence="1">Belongs to the thioredoxin family. DsbA subfamily.</text>
</comment>
<organism evidence="8 9">
    <name type="scientific">Streptomyces radiopugnans</name>
    <dbReference type="NCBI Taxonomy" id="403935"/>
    <lineage>
        <taxon>Bacteria</taxon>
        <taxon>Bacillati</taxon>
        <taxon>Actinomycetota</taxon>
        <taxon>Actinomycetes</taxon>
        <taxon>Kitasatosporales</taxon>
        <taxon>Streptomycetaceae</taxon>
        <taxon>Streptomyces</taxon>
    </lineage>
</organism>
<dbReference type="InterPro" id="IPR013766">
    <property type="entry name" value="Thioredoxin_domain"/>
</dbReference>
<dbReference type="EMBL" id="FOET01000007">
    <property type="protein sequence ID" value="SEQ37695.1"/>
    <property type="molecule type" value="Genomic_DNA"/>
</dbReference>
<dbReference type="Pfam" id="PF13462">
    <property type="entry name" value="Thioredoxin_4"/>
    <property type="match status" value="1"/>
</dbReference>
<evidence type="ECO:0000256" key="2">
    <source>
        <dbReference type="ARBA" id="ARBA00022729"/>
    </source>
</evidence>
<accession>A0A1H9FIS2</accession>
<feature type="domain" description="Thioredoxin" evidence="7">
    <location>
        <begin position="44"/>
        <end position="248"/>
    </location>
</feature>
<dbReference type="InterPro" id="IPR036249">
    <property type="entry name" value="Thioredoxin-like_sf"/>
</dbReference>
<feature type="region of interest" description="Disordered" evidence="6">
    <location>
        <begin position="43"/>
        <end position="65"/>
    </location>
</feature>
<dbReference type="STRING" id="403935.SAMN05216481_10729"/>